<feature type="region of interest" description="Disordered" evidence="1">
    <location>
        <begin position="588"/>
        <end position="618"/>
    </location>
</feature>
<feature type="compositionally biased region" description="Polar residues" evidence="1">
    <location>
        <begin position="171"/>
        <end position="190"/>
    </location>
</feature>
<feature type="compositionally biased region" description="Low complexity" evidence="1">
    <location>
        <begin position="594"/>
        <end position="609"/>
    </location>
</feature>
<dbReference type="Proteomes" id="UP000041254">
    <property type="component" value="Unassembled WGS sequence"/>
</dbReference>
<feature type="compositionally biased region" description="Low complexity" evidence="1">
    <location>
        <begin position="94"/>
        <end position="122"/>
    </location>
</feature>
<reference evidence="2 3" key="1">
    <citation type="submission" date="2014-11" db="EMBL/GenBank/DDBJ databases">
        <authorList>
            <person name="Zhu J."/>
            <person name="Qi W."/>
            <person name="Song R."/>
        </authorList>
    </citation>
    <scope>NUCLEOTIDE SEQUENCE [LARGE SCALE GENOMIC DNA]</scope>
</reference>
<feature type="compositionally biased region" description="Polar residues" evidence="1">
    <location>
        <begin position="65"/>
        <end position="75"/>
    </location>
</feature>
<feature type="compositionally biased region" description="Acidic residues" evidence="1">
    <location>
        <begin position="28"/>
        <end position="38"/>
    </location>
</feature>
<feature type="compositionally biased region" description="Basic and acidic residues" evidence="1">
    <location>
        <begin position="76"/>
        <end position="85"/>
    </location>
</feature>
<feature type="compositionally biased region" description="Low complexity" evidence="1">
    <location>
        <begin position="240"/>
        <end position="257"/>
    </location>
</feature>
<feature type="region of interest" description="Disordered" evidence="1">
    <location>
        <begin position="1"/>
        <end position="309"/>
    </location>
</feature>
<sequence length="779" mass="82581">MEDAHWESMATVMPYLDRGESKTSLTTDVDEDDDDGAEQDYQCRQGKRPKVRRVKAKQHDFLTKKTFSGGQPQTATDERAREPTQSRRAPPGSPKGAGASKDKAAAPSSSSAPSRSDAAPPSTKATDGSRDAGVTSKKSTSTAPSSQQSSSSSSGTKPKSPSNKSGDPVQRASSKGSLSTQLSRSGSNLGSEPGGGPAVDLKKRSGLDGKSASSASLKTQQQSLPIESRSGASASRSPDGMMSIGSSISKAAKPAPSTRQAPRRSRTQPPSNPSAASATSARRASSRGPGASRGRSSARVGGRHVRVRPGGVVPRGRLRVVVVQKGVHVLWESALRGPGRRMMGEGLTNAGLSAVYNLVVQGSRELLCLHDPVLANFNQLPFSQTPTPRARLKGIARALCHSTVRDGGWGAAIAGVHWAVERGASLPDFSLATMRRVMGHLKKLKGYVPFEAAVETVEGVPAMVRWISRVGLATFWHALNILFGGLQLAKALKKWREGGESATREGLKEVLDAFVSTAAGSFFIMLGAPGAGIGVCWGLAEGILGVQSAFTTHIAASLAPLSSASPAAPVVKPPTRALLMSTIDQHSMSTVAGSSPRSSSRSIDDSPASRFRERTVRERGEEWQRVDLMLSRGASSDDLPAAWPDGPLSVGLPPRSHHSLPHLLPSHHSDHSMAPDPCMCRHWSTRAFARLQRGLGGEGALHDMSQSYGFTGGEGLRQTVQRAVLRRCERCERESAMDRIAVPLPPLLMRRSSSAPTESEREEEAAERGYVVSMHVMAM</sequence>
<dbReference type="EMBL" id="CDMY01000324">
    <property type="protein sequence ID" value="CEM02350.1"/>
    <property type="molecule type" value="Genomic_DNA"/>
</dbReference>
<evidence type="ECO:0000313" key="3">
    <source>
        <dbReference type="Proteomes" id="UP000041254"/>
    </source>
</evidence>
<name>A0A0G4EUS5_VITBC</name>
<dbReference type="InParanoid" id="A0A0G4EUS5"/>
<organism evidence="2 3">
    <name type="scientific">Vitrella brassicaformis (strain CCMP3155)</name>
    <dbReference type="NCBI Taxonomy" id="1169540"/>
    <lineage>
        <taxon>Eukaryota</taxon>
        <taxon>Sar</taxon>
        <taxon>Alveolata</taxon>
        <taxon>Colpodellida</taxon>
        <taxon>Vitrellaceae</taxon>
        <taxon>Vitrella</taxon>
    </lineage>
</organism>
<protein>
    <submittedName>
        <fullName evidence="2">Uncharacterized protein</fullName>
    </submittedName>
</protein>
<proteinExistence type="predicted"/>
<evidence type="ECO:0000313" key="2">
    <source>
        <dbReference type="EMBL" id="CEM02350.1"/>
    </source>
</evidence>
<accession>A0A0G4EUS5</accession>
<dbReference type="VEuPathDB" id="CryptoDB:Vbra_8309"/>
<feature type="compositionally biased region" description="Low complexity" evidence="1">
    <location>
        <begin position="273"/>
        <end position="300"/>
    </location>
</feature>
<feature type="compositionally biased region" description="Polar residues" evidence="1">
    <location>
        <begin position="211"/>
        <end position="236"/>
    </location>
</feature>
<keyword evidence="3" id="KW-1185">Reference proteome</keyword>
<gene>
    <name evidence="2" type="ORF">Vbra_8309</name>
</gene>
<evidence type="ECO:0000256" key="1">
    <source>
        <dbReference type="SAM" id="MobiDB-lite"/>
    </source>
</evidence>
<feature type="compositionally biased region" description="Low complexity" evidence="1">
    <location>
        <begin position="135"/>
        <end position="165"/>
    </location>
</feature>
<feature type="compositionally biased region" description="Basic residues" evidence="1">
    <location>
        <begin position="45"/>
        <end position="56"/>
    </location>
</feature>
<dbReference type="AlphaFoldDB" id="A0A0G4EUS5"/>